<evidence type="ECO:0000256" key="3">
    <source>
        <dbReference type="PROSITE-ProRule" id="PRU00221"/>
    </source>
</evidence>
<dbReference type="Gene3D" id="2.130.10.10">
    <property type="entry name" value="YVTN repeat-like/Quinoprotein amine dehydrogenase"/>
    <property type="match status" value="4"/>
</dbReference>
<dbReference type="PROSITE" id="PS50082">
    <property type="entry name" value="WD_REPEATS_2"/>
    <property type="match status" value="9"/>
</dbReference>
<feature type="region of interest" description="Disordered" evidence="4">
    <location>
        <begin position="1865"/>
        <end position="1914"/>
    </location>
</feature>
<feature type="region of interest" description="Disordered" evidence="4">
    <location>
        <begin position="1"/>
        <end position="55"/>
    </location>
</feature>
<organism evidence="7 8">
    <name type="scientific">Mortierella hygrophila</name>
    <dbReference type="NCBI Taxonomy" id="979708"/>
    <lineage>
        <taxon>Eukaryota</taxon>
        <taxon>Fungi</taxon>
        <taxon>Fungi incertae sedis</taxon>
        <taxon>Mucoromycota</taxon>
        <taxon>Mortierellomycotina</taxon>
        <taxon>Mortierellomycetes</taxon>
        <taxon>Mortierellales</taxon>
        <taxon>Mortierellaceae</taxon>
        <taxon>Mortierella</taxon>
    </lineage>
</organism>
<dbReference type="InterPro" id="IPR007111">
    <property type="entry name" value="NACHT_NTPase"/>
</dbReference>
<dbReference type="Proteomes" id="UP000723463">
    <property type="component" value="Unassembled WGS sequence"/>
</dbReference>
<feature type="repeat" description="WD" evidence="3">
    <location>
        <begin position="1340"/>
        <end position="1381"/>
    </location>
</feature>
<keyword evidence="8" id="KW-1185">Reference proteome</keyword>
<dbReference type="SUPFAM" id="SSF52540">
    <property type="entry name" value="P-loop containing nucleoside triphosphate hydrolases"/>
    <property type="match status" value="1"/>
</dbReference>
<evidence type="ECO:0000256" key="2">
    <source>
        <dbReference type="ARBA" id="ARBA00022737"/>
    </source>
</evidence>
<dbReference type="Pfam" id="PF00400">
    <property type="entry name" value="WD40"/>
    <property type="match status" value="9"/>
</dbReference>
<evidence type="ECO:0000259" key="6">
    <source>
        <dbReference type="Pfam" id="PF23948"/>
    </source>
</evidence>
<dbReference type="Pfam" id="PF00805">
    <property type="entry name" value="Pentapeptide"/>
    <property type="match status" value="1"/>
</dbReference>
<dbReference type="InterPro" id="IPR001646">
    <property type="entry name" value="5peptide_repeat"/>
</dbReference>
<feature type="repeat" description="WD" evidence="3">
    <location>
        <begin position="1466"/>
        <end position="1507"/>
    </location>
</feature>
<feature type="compositionally biased region" description="Polar residues" evidence="4">
    <location>
        <begin position="7"/>
        <end position="37"/>
    </location>
</feature>
<dbReference type="InterPro" id="IPR019775">
    <property type="entry name" value="WD40_repeat_CS"/>
</dbReference>
<dbReference type="InterPro" id="IPR025662">
    <property type="entry name" value="Sigma_54_int_dom_ATP-bd_1"/>
</dbReference>
<evidence type="ECO:0000313" key="7">
    <source>
        <dbReference type="EMBL" id="KAF9538528.1"/>
    </source>
</evidence>
<feature type="compositionally biased region" description="Acidic residues" evidence="4">
    <location>
        <begin position="1871"/>
        <end position="1907"/>
    </location>
</feature>
<comment type="caution">
    <text evidence="7">The sequence shown here is derived from an EMBL/GenBank/DDBJ whole genome shotgun (WGS) entry which is preliminary data.</text>
</comment>
<dbReference type="PROSITE" id="PS00675">
    <property type="entry name" value="SIGMA54_INTERACT_1"/>
    <property type="match status" value="1"/>
</dbReference>
<dbReference type="SUPFAM" id="SSF50978">
    <property type="entry name" value="WD40 repeat-like"/>
    <property type="match status" value="2"/>
</dbReference>
<dbReference type="InterPro" id="IPR001680">
    <property type="entry name" value="WD40_rpt"/>
</dbReference>
<gene>
    <name evidence="7" type="ORF">EC957_006677</name>
</gene>
<feature type="repeat" description="WD" evidence="3">
    <location>
        <begin position="1567"/>
        <end position="1601"/>
    </location>
</feature>
<keyword evidence="1 3" id="KW-0853">WD repeat</keyword>
<dbReference type="Gene3D" id="3.40.50.300">
    <property type="entry name" value="P-loop containing nucleotide triphosphate hydrolases"/>
    <property type="match status" value="1"/>
</dbReference>
<feature type="repeat" description="WD" evidence="3">
    <location>
        <begin position="1256"/>
        <end position="1297"/>
    </location>
</feature>
<name>A0A9P6JZ07_9FUNG</name>
<feature type="repeat" description="WD" evidence="3">
    <location>
        <begin position="1424"/>
        <end position="1465"/>
    </location>
</feature>
<feature type="region of interest" description="Disordered" evidence="4">
    <location>
        <begin position="74"/>
        <end position="125"/>
    </location>
</feature>
<dbReference type="PRINTS" id="PR00320">
    <property type="entry name" value="GPROTEINBRPT"/>
</dbReference>
<dbReference type="CDD" id="cd00200">
    <property type="entry name" value="WD40"/>
    <property type="match status" value="1"/>
</dbReference>
<feature type="repeat" description="WD" evidence="3">
    <location>
        <begin position="1784"/>
        <end position="1826"/>
    </location>
</feature>
<dbReference type="PROSITE" id="PS00678">
    <property type="entry name" value="WD_REPEATS_1"/>
    <property type="match status" value="4"/>
</dbReference>
<dbReference type="InterPro" id="IPR036322">
    <property type="entry name" value="WD40_repeat_dom_sf"/>
</dbReference>
<dbReference type="Pfam" id="PF05729">
    <property type="entry name" value="NACHT"/>
    <property type="match status" value="1"/>
</dbReference>
<dbReference type="PANTHER" id="PTHR19879:SF9">
    <property type="entry name" value="TRANSCRIPTION INITIATION FACTOR TFIID SUBUNIT 5"/>
    <property type="match status" value="1"/>
</dbReference>
<dbReference type="InterPro" id="IPR056251">
    <property type="entry name" value="Arm_rpt_dom"/>
</dbReference>
<accession>A0A9P6JZ07</accession>
<dbReference type="SUPFAM" id="SSF141571">
    <property type="entry name" value="Pentapeptide repeat-like"/>
    <property type="match status" value="1"/>
</dbReference>
<feature type="repeat" description="WD" evidence="3">
    <location>
        <begin position="1382"/>
        <end position="1415"/>
    </location>
</feature>
<sequence length="1914" mass="210915">MSKESHSTSQGLPPHDAQSTATIRLTTSQSSTHSAFTSIGRAGNKAAQPSSTANDRSIGHSFAAIAVEDNAVPSDLASGDANNGDDNKSVSSQRVRKRDKLFGFFRSSTPNPKDKQSQSPKTSINRLSTISTEASLHRLSTVSTQYSGDIEYGVKASCTPNMEHAVFSSIDIEHAGSTAEVKSPTSSAQPSALPAIPRLDVFPQNINPPVVLIALPNFGSRIDTTPQLALCLGLLPNSVDTIDQQEDPLQVLWSSTPSHLAWIQEMKQDPIEQERLRSLGACMVDEFTKDASKDSTEIAEMVLIGPVLNSEHFRRLLTCTITAFDQAMLLDVDLLQGLVQLVQSAPSEALLPDDLVKILRILRVRLQDTHQQSSVHPFHLTLALSKLLDVMAEHKVKDLDRVEDHEPLSGVLSGLRASSDPYLMYQACYAFQALQYVPSNETPLQAVLRHSAGVVDGLVKVSAVFKLDLGAVLEGLGKLQETLGNVVEVAGSVYDGACSLMESGRGVLESMKEGLGSGQKRLWYTAVRAAYAFAQAGQLKDLNAFIYKAPCRRDPLFQWGICQLLGEIASENIWNTSTRLQAIGLLRELYRNDPLWGHDESVRTWMLNIIRQLGTTVDQVVSTSAHTLLKDLDQDQDTALRLPYPLRNRLPLPATSPTLARLQNIIPLEYDLYKHKVLRLEQSGLSLYIQPFAKASLRAKDEDTFPLLEKVLEFLASERQVMLILGDSGSGKSTFNRHLEHQLWTDYKQGGPIPLFINLPAIDRPDQDMIAKQLSANSFSSDQIQEMKQHRQFILICDGYDESQQLINLHQTNMLNQPRQWNTKMVISCRTQFLGPSYVDDFKPLPTDRYAAGLQDLFQEAVIAPFSKDQIENYVGLYVQNPQTALLFQDQAVWSVKEYMDKLTAIPNVKDLVKNPFLLTLALKALPRLVASNSDLSSLRVTRVGLYDMFVEQWLETNRLRLRMSTLSKEELTAFKSLMEENFIGCGINYLLRLSAAIFEEQDGNPVVHYIHRHDKDSWKAVFFGTDPEAKLLREASPLMRTGNQYRFVHRSMLEYLLSRVIYDPAKVDEQYFDSSIEAASPAFVSSDTNDPLFQRSLLEEPSIIQFLCDRVKLHLDFEQHLRSVIDQSKTDSSFIIAATNAITVLVRAGALFNGADLRGIKIPGADLSYGQFDSAQFQGADLTRVNFSGSWLRQADLSHAQLEGVRFGELPYLKVEGSVKDFAYSPDGRMLGVAVWGVGAGIGIYDTSTWQRIHLITAAKYVRSVAFSPDSRRIVSGDEDGMVQLWESTSGEELLVMKGHTNWIRSLACSPCDNHIVSASGDKTARMWDSEKGVCIFVLEGHSDLVTNVRFSPDGRQLVTGSLDGTIRFWNSETGEPGVVLRPLLGKIDSLAISPDGRWIASGHDDGNVRLWDMVSGRPGPVLQGYTEAVSGIAFSPNSQLIATSGDVVRVMLWDASTGDIISTFDGHLHCVCDVAFSSDGRTIASGSEDRTVRLWEVNSSQSSIAIQDQIGNSFLVAYSPDGLSVLSIDLVLVLNTYYPGVIRQGNAITGLRGSVSFEFPDPELIEHVAFSADGNQVATGWEDGSVRLWDRSTGAAGLVLKGHSSAVEIIAYSTCGRWITTCDKDGIVRLWDFHDTEQQYILVGASGGYDNGNNDLKFSPTGHQLAVGSKDGKVSLFDPRTRVLLTSKKLLEEILILAYSPDGQQLALGTKTSIFLWDLQSDEPGLELKVPVSSFEPIAECVYIAYSPCGQFLAHSKDHILHLWHRQVVEGDIKSWSCAASLRVFSARVVSLSWNPVIPKEFITASDDESVRVWRVSSDDGTVTVKMLWGTNLRKLCTADMVLEGATGLSSFHQELISQRSAFDGVSFSDDEGSDDGSEDDDGSDDGSEDDDGSDDGSEDDDGSDDGPKSDE</sequence>
<feature type="repeat" description="WD" evidence="3">
    <location>
        <begin position="1298"/>
        <end position="1339"/>
    </location>
</feature>
<dbReference type="InterPro" id="IPR027417">
    <property type="entry name" value="P-loop_NTPase"/>
</dbReference>
<keyword evidence="2" id="KW-0677">Repeat</keyword>
<protein>
    <recommendedName>
        <fullName evidence="9">WD40 repeat-like protein</fullName>
    </recommendedName>
</protein>
<evidence type="ECO:0000313" key="8">
    <source>
        <dbReference type="Proteomes" id="UP000723463"/>
    </source>
</evidence>
<dbReference type="SMART" id="SM00320">
    <property type="entry name" value="WD40"/>
    <property type="match status" value="12"/>
</dbReference>
<dbReference type="InterPro" id="IPR020472">
    <property type="entry name" value="WD40_PAC1"/>
</dbReference>
<dbReference type="PANTHER" id="PTHR19879">
    <property type="entry name" value="TRANSCRIPTION INITIATION FACTOR TFIID"/>
    <property type="match status" value="1"/>
</dbReference>
<feature type="compositionally biased region" description="Polar residues" evidence="4">
    <location>
        <begin position="106"/>
        <end position="125"/>
    </location>
</feature>
<dbReference type="InterPro" id="IPR015943">
    <property type="entry name" value="WD40/YVTN_repeat-like_dom_sf"/>
</dbReference>
<dbReference type="Pfam" id="PF23948">
    <property type="entry name" value="ARM_5"/>
    <property type="match status" value="1"/>
</dbReference>
<dbReference type="Gene3D" id="2.160.20.80">
    <property type="entry name" value="E3 ubiquitin-protein ligase SopA"/>
    <property type="match status" value="1"/>
</dbReference>
<dbReference type="EMBL" id="JAAAXW010000300">
    <property type="protein sequence ID" value="KAF9538528.1"/>
    <property type="molecule type" value="Genomic_DNA"/>
</dbReference>
<feature type="domain" description="NACHT" evidence="5">
    <location>
        <begin position="721"/>
        <end position="876"/>
    </location>
</feature>
<feature type="domain" description="Arm-like repeat" evidence="6">
    <location>
        <begin position="263"/>
        <end position="616"/>
    </location>
</feature>
<evidence type="ECO:0008006" key="9">
    <source>
        <dbReference type="Google" id="ProtNLM"/>
    </source>
</evidence>
<evidence type="ECO:0000259" key="5">
    <source>
        <dbReference type="Pfam" id="PF05729"/>
    </source>
</evidence>
<dbReference type="PROSITE" id="PS50294">
    <property type="entry name" value="WD_REPEATS_REGION"/>
    <property type="match status" value="7"/>
</dbReference>
<proteinExistence type="predicted"/>
<reference evidence="7" key="1">
    <citation type="journal article" date="2020" name="Fungal Divers.">
        <title>Resolving the Mortierellaceae phylogeny through synthesis of multi-gene phylogenetics and phylogenomics.</title>
        <authorList>
            <person name="Vandepol N."/>
            <person name="Liber J."/>
            <person name="Desiro A."/>
            <person name="Na H."/>
            <person name="Kennedy M."/>
            <person name="Barry K."/>
            <person name="Grigoriev I.V."/>
            <person name="Miller A.N."/>
            <person name="O'Donnell K."/>
            <person name="Stajich J.E."/>
            <person name="Bonito G."/>
        </authorList>
    </citation>
    <scope>NUCLEOTIDE SEQUENCE</scope>
    <source>
        <strain evidence="7">NRRL 2591</strain>
    </source>
</reference>
<feature type="repeat" description="WD" evidence="3">
    <location>
        <begin position="1602"/>
        <end position="1643"/>
    </location>
</feature>
<evidence type="ECO:0000256" key="4">
    <source>
        <dbReference type="SAM" id="MobiDB-lite"/>
    </source>
</evidence>
<evidence type="ECO:0000256" key="1">
    <source>
        <dbReference type="ARBA" id="ARBA00022574"/>
    </source>
</evidence>